<name>A0A3S3LVU3_9MICO</name>
<dbReference type="GO" id="GO:0071555">
    <property type="term" value="P:cell wall organization"/>
    <property type="evidence" value="ECO:0007669"/>
    <property type="project" value="UniProtKB-UniRule"/>
</dbReference>
<protein>
    <submittedName>
        <fullName evidence="9">Murein L,D-transpeptidase</fullName>
    </submittedName>
</protein>
<dbReference type="InterPro" id="IPR038063">
    <property type="entry name" value="Transpep_catalytic_dom"/>
</dbReference>
<dbReference type="Pfam" id="PF03734">
    <property type="entry name" value="YkuD"/>
    <property type="match status" value="1"/>
</dbReference>
<feature type="transmembrane region" description="Helical" evidence="7">
    <location>
        <begin position="29"/>
        <end position="51"/>
    </location>
</feature>
<dbReference type="GO" id="GO:0005576">
    <property type="term" value="C:extracellular region"/>
    <property type="evidence" value="ECO:0007669"/>
    <property type="project" value="TreeGrafter"/>
</dbReference>
<dbReference type="OrthoDB" id="3176960at2"/>
<evidence type="ECO:0000259" key="8">
    <source>
        <dbReference type="PROSITE" id="PS52029"/>
    </source>
</evidence>
<feature type="active site" description="Proton donor/acceptor" evidence="6">
    <location>
        <position position="425"/>
    </location>
</feature>
<dbReference type="Gene3D" id="2.40.440.10">
    <property type="entry name" value="L,D-transpeptidase catalytic domain-like"/>
    <property type="match status" value="1"/>
</dbReference>
<keyword evidence="4 6" id="KW-0573">Peptidoglycan synthesis</keyword>
<dbReference type="PANTHER" id="PTHR30582">
    <property type="entry name" value="L,D-TRANSPEPTIDASE"/>
    <property type="match status" value="1"/>
</dbReference>
<dbReference type="EMBL" id="RBZY01000027">
    <property type="protein sequence ID" value="RWR18857.1"/>
    <property type="molecule type" value="Genomic_DNA"/>
</dbReference>
<dbReference type="AlphaFoldDB" id="A0A3S3LVU3"/>
<evidence type="ECO:0000256" key="1">
    <source>
        <dbReference type="ARBA" id="ARBA00004752"/>
    </source>
</evidence>
<dbReference type="GO" id="GO:0008360">
    <property type="term" value="P:regulation of cell shape"/>
    <property type="evidence" value="ECO:0007669"/>
    <property type="project" value="UniProtKB-UniRule"/>
</dbReference>
<dbReference type="Proteomes" id="UP000285970">
    <property type="component" value="Unassembled WGS sequence"/>
</dbReference>
<evidence type="ECO:0000313" key="9">
    <source>
        <dbReference type="EMBL" id="RWR18857.1"/>
    </source>
</evidence>
<evidence type="ECO:0000256" key="4">
    <source>
        <dbReference type="ARBA" id="ARBA00022984"/>
    </source>
</evidence>
<dbReference type="SUPFAM" id="SSF141523">
    <property type="entry name" value="L,D-transpeptidase catalytic domain-like"/>
    <property type="match status" value="1"/>
</dbReference>
<dbReference type="CDD" id="cd16913">
    <property type="entry name" value="YkuD_like"/>
    <property type="match status" value="1"/>
</dbReference>
<keyword evidence="3 6" id="KW-0133">Cell shape</keyword>
<dbReference type="PROSITE" id="PS52029">
    <property type="entry name" value="LD_TPASE"/>
    <property type="match status" value="1"/>
</dbReference>
<keyword evidence="7" id="KW-0472">Membrane</keyword>
<gene>
    <name evidence="9" type="ORF">D8Y23_08800</name>
</gene>
<keyword evidence="5 6" id="KW-0961">Cell wall biogenesis/degradation</keyword>
<dbReference type="GO" id="GO:0018104">
    <property type="term" value="P:peptidoglycan-protein cross-linking"/>
    <property type="evidence" value="ECO:0007669"/>
    <property type="project" value="TreeGrafter"/>
</dbReference>
<dbReference type="GO" id="GO:0016740">
    <property type="term" value="F:transferase activity"/>
    <property type="evidence" value="ECO:0007669"/>
    <property type="project" value="UniProtKB-KW"/>
</dbReference>
<dbReference type="UniPathway" id="UPA00219"/>
<sequence length="466" mass="47811">MTDGANGTDATTYAWAPSEPAKRKNRSGLWIGIPAGATAVALIAASLVLIAPGASVAGVQIGGLTAGAAAQAISARLASTEVTVESPAGDVTVTGADLGASVDATAIAEKAFADNPMWKPASWFPTGTGVEIQVDPAAAAAVLRERAPGSYRAPVDATVAFDSGAQSYVATPAEPGEGLDVSTVTAALQSAFDAGTAQTTAQAGVVPVDALVSTEEADAAVATLNGILDSAGFYIGDERTVAVDRATAASWLTVTSDGEGAFAITADQAGIQTAVDGLAGAVDRGAVNADVIVDTGGAVIHTITEGQTGRTLGDTSGIAAAFAAQLAEGNGRYALAVTEAPFETTKTERNIDVNLSNQTVTLYQNGQVYQHWSMSSGKSGWETHTGNFRIGWKTAMQDMGCVPGYDWCTKDVPWVAYFNGDEGFHGTYWHSNFGTPMSHGCINLTIANAKLLYDWAYRGTEVSVHY</sequence>
<evidence type="ECO:0000256" key="7">
    <source>
        <dbReference type="SAM" id="Phobius"/>
    </source>
</evidence>
<comment type="pathway">
    <text evidence="1 6">Cell wall biogenesis; peptidoglycan biosynthesis.</text>
</comment>
<comment type="caution">
    <text evidence="9">The sequence shown here is derived from an EMBL/GenBank/DDBJ whole genome shotgun (WGS) entry which is preliminary data.</text>
</comment>
<dbReference type="RefSeq" id="WP_128217778.1">
    <property type="nucleotide sequence ID" value="NZ_RBZY01000027.1"/>
</dbReference>
<organism evidence="9 10">
    <name type="scientific">Microbacterium enclense</name>
    <dbReference type="NCBI Taxonomy" id="993073"/>
    <lineage>
        <taxon>Bacteria</taxon>
        <taxon>Bacillati</taxon>
        <taxon>Actinomycetota</taxon>
        <taxon>Actinomycetes</taxon>
        <taxon>Micrococcales</taxon>
        <taxon>Microbacteriaceae</taxon>
        <taxon>Microbacterium</taxon>
    </lineage>
</organism>
<keyword evidence="2" id="KW-0808">Transferase</keyword>
<proteinExistence type="predicted"/>
<feature type="domain" description="L,D-TPase catalytic" evidence="8">
    <location>
        <begin position="349"/>
        <end position="465"/>
    </location>
</feature>
<feature type="active site" description="Nucleophile" evidence="6">
    <location>
        <position position="441"/>
    </location>
</feature>
<evidence type="ECO:0000256" key="5">
    <source>
        <dbReference type="ARBA" id="ARBA00023316"/>
    </source>
</evidence>
<accession>A0A3S3LVU3</accession>
<dbReference type="InterPro" id="IPR050979">
    <property type="entry name" value="LD-transpeptidase"/>
</dbReference>
<evidence type="ECO:0000313" key="10">
    <source>
        <dbReference type="Proteomes" id="UP000285970"/>
    </source>
</evidence>
<evidence type="ECO:0000256" key="3">
    <source>
        <dbReference type="ARBA" id="ARBA00022960"/>
    </source>
</evidence>
<keyword evidence="7" id="KW-0812">Transmembrane</keyword>
<reference evidence="9 10" key="1">
    <citation type="journal article" date="2018" name="Front. Microbiol.">
        <title>Novel Insights Into Bacterial Dimethylsulfoniopropionate Catabolism in the East China Sea.</title>
        <authorList>
            <person name="Liu J."/>
            <person name="Liu J."/>
            <person name="Zhang S.H."/>
            <person name="Liang J."/>
            <person name="Lin H."/>
            <person name="Song D."/>
            <person name="Yang G.P."/>
            <person name="Todd J.D."/>
            <person name="Zhang X.H."/>
        </authorList>
    </citation>
    <scope>NUCLEOTIDE SEQUENCE [LARGE SCALE GENOMIC DNA]</scope>
    <source>
        <strain evidence="9 10">ZYFD042</strain>
    </source>
</reference>
<evidence type="ECO:0000256" key="6">
    <source>
        <dbReference type="PROSITE-ProRule" id="PRU01373"/>
    </source>
</evidence>
<dbReference type="GO" id="GO:0071972">
    <property type="term" value="F:peptidoglycan L,D-transpeptidase activity"/>
    <property type="evidence" value="ECO:0007669"/>
    <property type="project" value="TreeGrafter"/>
</dbReference>
<keyword evidence="7" id="KW-1133">Transmembrane helix</keyword>
<dbReference type="PANTHER" id="PTHR30582:SF2">
    <property type="entry name" value="L,D-TRANSPEPTIDASE YCIB-RELATED"/>
    <property type="match status" value="1"/>
</dbReference>
<evidence type="ECO:0000256" key="2">
    <source>
        <dbReference type="ARBA" id="ARBA00022679"/>
    </source>
</evidence>
<dbReference type="InterPro" id="IPR005490">
    <property type="entry name" value="LD_TPept_cat_dom"/>
</dbReference>